<dbReference type="STRING" id="349102.Rsph17025_1443"/>
<feature type="compositionally biased region" description="Basic and acidic residues" evidence="1">
    <location>
        <begin position="7"/>
        <end position="19"/>
    </location>
</feature>
<keyword evidence="2" id="KW-0732">Signal</keyword>
<proteinExistence type="predicted"/>
<evidence type="ECO:0000256" key="2">
    <source>
        <dbReference type="SAM" id="SignalP"/>
    </source>
</evidence>
<dbReference type="InterPro" id="IPR035940">
    <property type="entry name" value="CAP_sf"/>
</dbReference>
<feature type="domain" description="SCP" evidence="3">
    <location>
        <begin position="59"/>
        <end position="168"/>
    </location>
</feature>
<organism evidence="4">
    <name type="scientific">Cereibacter sphaeroides (strain ATCC 17025 / ATH 2.4.3)</name>
    <name type="common">Rhodobacter sphaeroides</name>
    <dbReference type="NCBI Taxonomy" id="349102"/>
    <lineage>
        <taxon>Bacteria</taxon>
        <taxon>Pseudomonadati</taxon>
        <taxon>Pseudomonadota</taxon>
        <taxon>Alphaproteobacteria</taxon>
        <taxon>Rhodobacterales</taxon>
        <taxon>Paracoccaceae</taxon>
        <taxon>Cereibacter</taxon>
    </lineage>
</organism>
<evidence type="ECO:0000259" key="3">
    <source>
        <dbReference type="Pfam" id="PF00188"/>
    </source>
</evidence>
<dbReference type="EMBL" id="CP000661">
    <property type="protein sequence ID" value="ABP70337.1"/>
    <property type="molecule type" value="Genomic_DNA"/>
</dbReference>
<evidence type="ECO:0000313" key="4">
    <source>
        <dbReference type="EMBL" id="ABP70337.1"/>
    </source>
</evidence>
<dbReference type="SUPFAM" id="SSF55797">
    <property type="entry name" value="PR-1-like"/>
    <property type="match status" value="1"/>
</dbReference>
<dbReference type="PANTHER" id="PTHR31157">
    <property type="entry name" value="SCP DOMAIN-CONTAINING PROTEIN"/>
    <property type="match status" value="1"/>
</dbReference>
<name>A4WSH3_CERS5</name>
<dbReference type="Pfam" id="PF00188">
    <property type="entry name" value="CAP"/>
    <property type="match status" value="1"/>
</dbReference>
<dbReference type="KEGG" id="rsq:Rsph17025_1443"/>
<feature type="signal peptide" evidence="2">
    <location>
        <begin position="1"/>
        <end position="41"/>
    </location>
</feature>
<dbReference type="InterPro" id="IPR014044">
    <property type="entry name" value="CAP_dom"/>
</dbReference>
<evidence type="ECO:0000256" key="1">
    <source>
        <dbReference type="SAM" id="MobiDB-lite"/>
    </source>
</evidence>
<dbReference type="eggNOG" id="COG2340">
    <property type="taxonomic scope" value="Bacteria"/>
</dbReference>
<dbReference type="CDD" id="cd05379">
    <property type="entry name" value="CAP_bacterial"/>
    <property type="match status" value="1"/>
</dbReference>
<feature type="region of interest" description="Disordered" evidence="1">
    <location>
        <begin position="1"/>
        <end position="20"/>
    </location>
</feature>
<reference evidence="4" key="1">
    <citation type="submission" date="2007-04" db="EMBL/GenBank/DDBJ databases">
        <title>Complete sequence of chromosome of Rhodobacter sphaeroides ATCC 17025.</title>
        <authorList>
            <consortium name="US DOE Joint Genome Institute"/>
            <person name="Copeland A."/>
            <person name="Lucas S."/>
            <person name="Lapidus A."/>
            <person name="Barry K."/>
            <person name="Detter J.C."/>
            <person name="Glavina del Rio T."/>
            <person name="Hammon N."/>
            <person name="Israni S."/>
            <person name="Dalin E."/>
            <person name="Tice H."/>
            <person name="Pitluck S."/>
            <person name="Chertkov O."/>
            <person name="Brettin T."/>
            <person name="Bruce D."/>
            <person name="Han C."/>
            <person name="Schmutz J."/>
            <person name="Larimer F."/>
            <person name="Land M."/>
            <person name="Hauser L."/>
            <person name="Kyrpides N."/>
            <person name="Kim E."/>
            <person name="Richardson P."/>
            <person name="Mackenzie C."/>
            <person name="Choudhary M."/>
            <person name="Donohue T.J."/>
            <person name="Kaplan S."/>
        </authorList>
    </citation>
    <scope>NUCLEOTIDE SEQUENCE [LARGE SCALE GENOMIC DNA]</scope>
    <source>
        <strain evidence="4">ATCC 17025</strain>
    </source>
</reference>
<dbReference type="Gene3D" id="3.40.33.10">
    <property type="entry name" value="CAP"/>
    <property type="match status" value="1"/>
</dbReference>
<dbReference type="HOGENOM" id="CLU_048111_3_3_5"/>
<dbReference type="PANTHER" id="PTHR31157:SF1">
    <property type="entry name" value="SCP DOMAIN-CONTAINING PROTEIN"/>
    <property type="match status" value="1"/>
</dbReference>
<dbReference type="AlphaFoldDB" id="A4WSH3"/>
<gene>
    <name evidence="4" type="ordered locus">Rsph17025_1443</name>
</gene>
<accession>A4WSH3</accession>
<feature type="chain" id="PRO_5002674609" evidence="2">
    <location>
        <begin position="42"/>
        <end position="178"/>
    </location>
</feature>
<sequence precursor="true">MIAPRRLQPERAIRPDHNEQMSPMRTILASLLLLIAAPLHAQPCAAPQGADQARSEVIRLVSAERRQKGLPPLDFSARLQRAAQVQACSNARRSVLSHELPNGAGLTERLRSEGYRYRTAAENIARGPSSAQRVVELWMNSSGHRKNILMQGVREAGVGIAPGTDGRAQWSLVLGARR</sequence>
<protein>
    <submittedName>
        <fullName evidence="4">Allergen V5/Tpx-1 family protein</fullName>
    </submittedName>
</protein>